<accession>A0A1E3RI01</accession>
<gene>
    <name evidence="2" type="ORF">BHQ18_13770</name>
</gene>
<evidence type="ECO:0000256" key="1">
    <source>
        <dbReference type="SAM" id="MobiDB-lite"/>
    </source>
</evidence>
<evidence type="ECO:0000313" key="3">
    <source>
        <dbReference type="Proteomes" id="UP000094053"/>
    </source>
</evidence>
<dbReference type="Proteomes" id="UP000094053">
    <property type="component" value="Unassembled WGS sequence"/>
</dbReference>
<feature type="region of interest" description="Disordered" evidence="1">
    <location>
        <begin position="1"/>
        <end position="20"/>
    </location>
</feature>
<proteinExistence type="predicted"/>
<name>A0A1E3RI01_MYCFV</name>
<comment type="caution">
    <text evidence="2">The sequence shown here is derived from an EMBL/GenBank/DDBJ whole genome shotgun (WGS) entry which is preliminary data.</text>
</comment>
<sequence>MQPVGGPFGVAPPWKQPSTPDEAIDAMKQFMESMPRLIVCGRLGLDPLTETQRRDILAGVNLYNAVETVADLQSRWDVAFTTTQRPDLVEAEFLAGGNGDACKRARRRVTQHHDLLVSPRATAQLQREIIENASTDEAAPSIERDTLVHILLSITSEQNGSDEFAGDMPTPDEMAKLQRKIPQMGMEEMLEYAKKLIPDEVASNLFNMPQKYEMLLSNTYDLWFEPWAKRSKTTGLGATPAEAFQIGTGVELLDLLRLGNHIVKRSADEHRIRFEREELIADGVSEAAIDYLVENMALPLDKYQAAMKKDREAGNIAHQRFTFTQYPFIAIDDNTFVMIRHQWAMERVCGPTLYHEAWFSLKNKSNGLGDRFKNAMNDAFEVFVGGILHRTALKGRGIQKIVDEADMQVAWKEQKSTTPSVCDWMMLGEGHCVVIDATNHAVKADAAQGLATFDEYAADIDKIYIEGKFEQLLSTIGLVKKHGGWGGEVVDGDTNFVPLVVMPDTGVPAGIITNFDIIERGRKMFEHLQPHVYPAGLITVSDVQLLEGMADFAKKIPSGPKDDRNMMKLIAGWRHAVVSQGDSSLQVFLHRRGFPLPLSDHILSNSCEMIGLLEGNKAWRKSLATVSRPYSKTAVVSGDAPALRDQ</sequence>
<dbReference type="AlphaFoldDB" id="A0A1E3RI01"/>
<dbReference type="EMBL" id="MIHA01000009">
    <property type="protein sequence ID" value="ODQ89493.1"/>
    <property type="molecule type" value="Genomic_DNA"/>
</dbReference>
<keyword evidence="3" id="KW-1185">Reference proteome</keyword>
<evidence type="ECO:0000313" key="2">
    <source>
        <dbReference type="EMBL" id="ODQ89493.1"/>
    </source>
</evidence>
<organism evidence="2 3">
    <name type="scientific">Mycolicibacterium flavescens</name>
    <name type="common">Mycobacterium flavescens</name>
    <dbReference type="NCBI Taxonomy" id="1776"/>
    <lineage>
        <taxon>Bacteria</taxon>
        <taxon>Bacillati</taxon>
        <taxon>Actinomycetota</taxon>
        <taxon>Actinomycetes</taxon>
        <taxon>Mycobacteriales</taxon>
        <taxon>Mycobacteriaceae</taxon>
        <taxon>Mycolicibacterium</taxon>
    </lineage>
</organism>
<protein>
    <submittedName>
        <fullName evidence="2">Uncharacterized protein</fullName>
    </submittedName>
</protein>
<reference evidence="3" key="1">
    <citation type="submission" date="2016-09" db="EMBL/GenBank/DDBJ databases">
        <authorList>
            <person name="Greninger A.L."/>
            <person name="Jerome K.R."/>
            <person name="Mcnair B."/>
            <person name="Wallis C."/>
            <person name="Fang F."/>
        </authorList>
    </citation>
    <scope>NUCLEOTIDE SEQUENCE [LARGE SCALE GENOMIC DNA]</scope>
    <source>
        <strain evidence="3">M6</strain>
    </source>
</reference>
<dbReference type="STRING" id="1776.BHQ18_13770"/>